<dbReference type="EMBL" id="SGBC01000002">
    <property type="protein sequence ID" value="RZD16585.1"/>
    <property type="molecule type" value="Genomic_DNA"/>
</dbReference>
<feature type="transmembrane region" description="Helical" evidence="1">
    <location>
        <begin position="20"/>
        <end position="44"/>
    </location>
</feature>
<name>A0A519BH40_ACIG2</name>
<evidence type="ECO:0000313" key="3">
    <source>
        <dbReference type="EMBL" id="RZD16585.1"/>
    </source>
</evidence>
<evidence type="ECO:0000256" key="1">
    <source>
        <dbReference type="SAM" id="Phobius"/>
    </source>
</evidence>
<keyword evidence="1" id="KW-0812">Transmembrane</keyword>
<keyword evidence="1" id="KW-1133">Transmembrane helix</keyword>
<organism evidence="3 4">
    <name type="scientific">Acididesulfobacter guangdongensis</name>
    <dbReference type="NCBI Taxonomy" id="2597225"/>
    <lineage>
        <taxon>Bacteria</taxon>
        <taxon>Deltaproteobacteria</taxon>
        <taxon>Candidatus Acidulodesulfobacterales</taxon>
        <taxon>Candidatus Acididesulfobacter</taxon>
    </lineage>
</organism>
<dbReference type="InterPro" id="IPR014960">
    <property type="entry name" value="DUF1828"/>
</dbReference>
<dbReference type="Proteomes" id="UP000316562">
    <property type="component" value="Unassembled WGS sequence"/>
</dbReference>
<protein>
    <submittedName>
        <fullName evidence="3">DUF1828 domain-containing protein</fullName>
    </submittedName>
</protein>
<accession>A0A519BH40</accession>
<dbReference type="Pfam" id="PF08861">
    <property type="entry name" value="DUF1828"/>
    <property type="match status" value="1"/>
</dbReference>
<proteinExistence type="predicted"/>
<evidence type="ECO:0000259" key="2">
    <source>
        <dbReference type="Pfam" id="PF08861"/>
    </source>
</evidence>
<feature type="domain" description="DUF1828" evidence="2">
    <location>
        <begin position="75"/>
        <end position="154"/>
    </location>
</feature>
<reference evidence="3 4" key="1">
    <citation type="journal article" date="2019" name="ISME J.">
        <title>Insights into ecological role of a new deltaproteobacterial order Candidatus Acidulodesulfobacterales by metagenomics and metatranscriptomics.</title>
        <authorList>
            <person name="Tan S."/>
            <person name="Liu J."/>
            <person name="Fang Y."/>
            <person name="Hedlund B.P."/>
            <person name="Lian Z.H."/>
            <person name="Huang L.Y."/>
            <person name="Li J.T."/>
            <person name="Huang L.N."/>
            <person name="Li W.J."/>
            <person name="Jiang H.C."/>
            <person name="Dong H.L."/>
            <person name="Shu W.S."/>
        </authorList>
    </citation>
    <scope>NUCLEOTIDE SEQUENCE [LARGE SCALE GENOMIC DNA]</scope>
    <source>
        <strain evidence="3">AP2</strain>
    </source>
</reference>
<dbReference type="AlphaFoldDB" id="A0A519BH40"/>
<gene>
    <name evidence="3" type="ORF">EVJ46_06140</name>
</gene>
<comment type="caution">
    <text evidence="3">The sequence shown here is derived from an EMBL/GenBank/DDBJ whole genome shotgun (WGS) entry which is preliminary data.</text>
</comment>
<sequence length="159" mass="18579">MKKLRIKRKTKMFNSFPTHLSHNPYIIALVLIVFVASIIIAVIIRPIANLEKDDETSQDYIATKDGYIKKVIIDKGDYIIDFDISFNNGVYRINDHGSTYEHVTITENEFKNSIDDILKKYDISFKNQELFTDVENPDMLKEKENNFIKALRAIYEKIL</sequence>
<keyword evidence="1" id="KW-0472">Membrane</keyword>
<evidence type="ECO:0000313" key="4">
    <source>
        <dbReference type="Proteomes" id="UP000316562"/>
    </source>
</evidence>